<evidence type="ECO:0000313" key="2">
    <source>
        <dbReference type="EMBL" id="KAG2611370.1"/>
    </source>
</evidence>
<dbReference type="EMBL" id="CM029043">
    <property type="protein sequence ID" value="KAG2611370.1"/>
    <property type="molecule type" value="Genomic_DNA"/>
</dbReference>
<sequence>MGIRAILPLAPIMLIAGQLAAGAITLDERLGMPPHGNCHRDQQRQSHFPFMVTIKAVLQMWKKTRASRLFSCTTLPPCHRKAC</sequence>
<organism evidence="2 3">
    <name type="scientific">Panicum virgatum</name>
    <name type="common">Blackwell switchgrass</name>
    <dbReference type="NCBI Taxonomy" id="38727"/>
    <lineage>
        <taxon>Eukaryota</taxon>
        <taxon>Viridiplantae</taxon>
        <taxon>Streptophyta</taxon>
        <taxon>Embryophyta</taxon>
        <taxon>Tracheophyta</taxon>
        <taxon>Spermatophyta</taxon>
        <taxon>Magnoliopsida</taxon>
        <taxon>Liliopsida</taxon>
        <taxon>Poales</taxon>
        <taxon>Poaceae</taxon>
        <taxon>PACMAD clade</taxon>
        <taxon>Panicoideae</taxon>
        <taxon>Panicodae</taxon>
        <taxon>Paniceae</taxon>
        <taxon>Panicinae</taxon>
        <taxon>Panicum</taxon>
        <taxon>Panicum sect. Hiantes</taxon>
    </lineage>
</organism>
<evidence type="ECO:0000313" key="3">
    <source>
        <dbReference type="Proteomes" id="UP000823388"/>
    </source>
</evidence>
<gene>
    <name evidence="2" type="ORF">PVAP13_4KG161700</name>
</gene>
<feature type="chain" id="PRO_5035751523" evidence="1">
    <location>
        <begin position="23"/>
        <end position="83"/>
    </location>
</feature>
<protein>
    <submittedName>
        <fullName evidence="2">Uncharacterized protein</fullName>
    </submittedName>
</protein>
<keyword evidence="3" id="KW-1185">Reference proteome</keyword>
<reference evidence="2" key="1">
    <citation type="submission" date="2020-05" db="EMBL/GenBank/DDBJ databases">
        <title>WGS assembly of Panicum virgatum.</title>
        <authorList>
            <person name="Lovell J.T."/>
            <person name="Jenkins J."/>
            <person name="Shu S."/>
            <person name="Juenger T.E."/>
            <person name="Schmutz J."/>
        </authorList>
    </citation>
    <scope>NUCLEOTIDE SEQUENCE</scope>
    <source>
        <strain evidence="2">AP13</strain>
    </source>
</reference>
<keyword evidence="1" id="KW-0732">Signal</keyword>
<accession>A0A8T0TKI4</accession>
<dbReference type="AlphaFoldDB" id="A0A8T0TKI4"/>
<evidence type="ECO:0000256" key="1">
    <source>
        <dbReference type="SAM" id="SignalP"/>
    </source>
</evidence>
<name>A0A8T0TKI4_PANVG</name>
<feature type="signal peptide" evidence="1">
    <location>
        <begin position="1"/>
        <end position="22"/>
    </location>
</feature>
<dbReference type="Proteomes" id="UP000823388">
    <property type="component" value="Chromosome 4K"/>
</dbReference>
<proteinExistence type="predicted"/>
<comment type="caution">
    <text evidence="2">The sequence shown here is derived from an EMBL/GenBank/DDBJ whole genome shotgun (WGS) entry which is preliminary data.</text>
</comment>